<keyword evidence="3 7" id="KW-0413">Isomerase</keyword>
<dbReference type="InterPro" id="IPR020094">
    <property type="entry name" value="TruA/RsuA/RluB/E/F_N"/>
</dbReference>
<dbReference type="InterPro" id="IPR036986">
    <property type="entry name" value="S4_RNA-bd_sf"/>
</dbReference>
<dbReference type="PROSITE" id="PS50889">
    <property type="entry name" value="S4"/>
    <property type="match status" value="1"/>
</dbReference>
<proteinExistence type="inferred from homology"/>
<keyword evidence="2 6" id="KW-0694">RNA-binding</keyword>
<feature type="domain" description="RNA-binding S4" evidence="8">
    <location>
        <begin position="1"/>
        <end position="68"/>
    </location>
</feature>
<dbReference type="InterPro" id="IPR000748">
    <property type="entry name" value="PsdUridine_synth_RsuA/RluB/E/F"/>
</dbReference>
<dbReference type="SUPFAM" id="SSF55174">
    <property type="entry name" value="Alpha-L RNA-binding motif"/>
    <property type="match status" value="1"/>
</dbReference>
<dbReference type="Gene3D" id="3.10.290.10">
    <property type="entry name" value="RNA-binding S4 domain"/>
    <property type="match status" value="1"/>
</dbReference>
<dbReference type="EMBL" id="DVMY01000085">
    <property type="protein sequence ID" value="HIU37682.1"/>
    <property type="molecule type" value="Genomic_DNA"/>
</dbReference>
<dbReference type="InterPro" id="IPR018496">
    <property type="entry name" value="PsdUridine_synth_RsuA/RluB_CS"/>
</dbReference>
<sequence>MQLEQVLFTQGFGTRHECRGLIVNGRVSVNNEILRDPYQEVQTADLIFCVDGTPWPYLEKAIVALNKPAGYECSRKPIHHPSVLSLLPAPLRNRGVQPVGRLDEDTTGLLILTDDGVLLHRLTHPKRHVSKTYRVGVKHVMTESMLQKLLEGVFLAGENQPVAATHVQLIEERIFEMSITQGKYHQVKRMVAAVGNRVHSLHRVAFGKFSLPDTLPSSRWCFINKEDLL</sequence>
<evidence type="ECO:0000256" key="1">
    <source>
        <dbReference type="ARBA" id="ARBA00008348"/>
    </source>
</evidence>
<dbReference type="SMART" id="SM00363">
    <property type="entry name" value="S4"/>
    <property type="match status" value="1"/>
</dbReference>
<dbReference type="PANTHER" id="PTHR47683">
    <property type="entry name" value="PSEUDOURIDINE SYNTHASE FAMILY PROTEIN-RELATED"/>
    <property type="match status" value="1"/>
</dbReference>
<dbReference type="GO" id="GO:0160136">
    <property type="term" value="F:16S rRNA pseudouridine(516) synthase activity"/>
    <property type="evidence" value="ECO:0007669"/>
    <property type="project" value="UniProtKB-EC"/>
</dbReference>
<evidence type="ECO:0000259" key="8">
    <source>
        <dbReference type="SMART" id="SM00363"/>
    </source>
</evidence>
<comment type="similarity">
    <text evidence="1 7">Belongs to the pseudouridine synthase RsuA family.</text>
</comment>
<dbReference type="GO" id="GO:0003723">
    <property type="term" value="F:RNA binding"/>
    <property type="evidence" value="ECO:0007669"/>
    <property type="project" value="UniProtKB-KW"/>
</dbReference>
<dbReference type="InterPro" id="IPR002942">
    <property type="entry name" value="S4_RNA-bd"/>
</dbReference>
<evidence type="ECO:0000313" key="9">
    <source>
        <dbReference type="EMBL" id="HIU37682.1"/>
    </source>
</evidence>
<dbReference type="Gene3D" id="3.30.70.1560">
    <property type="entry name" value="Alpha-L RNA-binding motif"/>
    <property type="match status" value="1"/>
</dbReference>
<evidence type="ECO:0000256" key="2">
    <source>
        <dbReference type="ARBA" id="ARBA00022884"/>
    </source>
</evidence>
<protein>
    <recommendedName>
        <fullName evidence="7">Pseudouridine synthase</fullName>
        <ecNumber evidence="7">5.4.99.-</ecNumber>
    </recommendedName>
</protein>
<reference evidence="9" key="2">
    <citation type="journal article" date="2021" name="PeerJ">
        <title>Extensive microbial diversity within the chicken gut microbiome revealed by metagenomics and culture.</title>
        <authorList>
            <person name="Gilroy R."/>
            <person name="Ravi A."/>
            <person name="Getino M."/>
            <person name="Pursley I."/>
            <person name="Horton D.L."/>
            <person name="Alikhan N.F."/>
            <person name="Baker D."/>
            <person name="Gharbi K."/>
            <person name="Hall N."/>
            <person name="Watson M."/>
            <person name="Adriaenssens E.M."/>
            <person name="Foster-Nyarko E."/>
            <person name="Jarju S."/>
            <person name="Secka A."/>
            <person name="Antonio M."/>
            <person name="Oren A."/>
            <person name="Chaudhuri R.R."/>
            <person name="La Ragione R."/>
            <person name="Hildebrand F."/>
            <person name="Pallen M.J."/>
        </authorList>
    </citation>
    <scope>NUCLEOTIDE SEQUENCE</scope>
    <source>
        <strain evidence="9">7463</strain>
    </source>
</reference>
<evidence type="ECO:0000256" key="7">
    <source>
        <dbReference type="RuleBase" id="RU003887"/>
    </source>
</evidence>
<gene>
    <name evidence="9" type="ORF">IAC56_05355</name>
</gene>
<comment type="function">
    <text evidence="5">Responsible for synthesis of pseudouridine from uracil-516 in 16S ribosomal RNA.</text>
</comment>
<evidence type="ECO:0000256" key="6">
    <source>
        <dbReference type="PROSITE-ProRule" id="PRU00182"/>
    </source>
</evidence>
<dbReference type="GO" id="GO:0000455">
    <property type="term" value="P:enzyme-directed rRNA pseudouridine synthesis"/>
    <property type="evidence" value="ECO:0007669"/>
    <property type="project" value="UniProtKB-ARBA"/>
</dbReference>
<dbReference type="AlphaFoldDB" id="A0A9D1II38"/>
<dbReference type="InterPro" id="IPR020103">
    <property type="entry name" value="PsdUridine_synth_cat_dom_sf"/>
</dbReference>
<dbReference type="PANTHER" id="PTHR47683:SF4">
    <property type="entry name" value="PSEUDOURIDINE SYNTHASE"/>
    <property type="match status" value="1"/>
</dbReference>
<dbReference type="SUPFAM" id="SSF55120">
    <property type="entry name" value="Pseudouridine synthase"/>
    <property type="match status" value="1"/>
</dbReference>
<organism evidence="9 10">
    <name type="scientific">Candidatus Aphodousia faecigallinarum</name>
    <dbReference type="NCBI Taxonomy" id="2840677"/>
    <lineage>
        <taxon>Bacteria</taxon>
        <taxon>Pseudomonadati</taxon>
        <taxon>Pseudomonadota</taxon>
        <taxon>Betaproteobacteria</taxon>
        <taxon>Burkholderiales</taxon>
        <taxon>Sutterellaceae</taxon>
        <taxon>Sutterellaceae incertae sedis</taxon>
        <taxon>Candidatus Aphodousia</taxon>
    </lineage>
</organism>
<comment type="caution">
    <text evidence="9">The sequence shown here is derived from an EMBL/GenBank/DDBJ whole genome shotgun (WGS) entry which is preliminary data.</text>
</comment>
<accession>A0A9D1II38</accession>
<dbReference type="InterPro" id="IPR050343">
    <property type="entry name" value="RsuA_PseudoU_synthase"/>
</dbReference>
<dbReference type="Pfam" id="PF01479">
    <property type="entry name" value="S4"/>
    <property type="match status" value="1"/>
</dbReference>
<dbReference type="EC" id="5.4.99.-" evidence="7"/>
<dbReference type="NCBIfam" id="TIGR00093">
    <property type="entry name" value="pseudouridine synthase"/>
    <property type="match status" value="1"/>
</dbReference>
<dbReference type="InterPro" id="IPR042092">
    <property type="entry name" value="PsdUridine_s_RsuA/RluB/E/F_cat"/>
</dbReference>
<evidence type="ECO:0000256" key="4">
    <source>
        <dbReference type="ARBA" id="ARBA00036749"/>
    </source>
</evidence>
<evidence type="ECO:0000256" key="5">
    <source>
        <dbReference type="ARBA" id="ARBA00037590"/>
    </source>
</evidence>
<dbReference type="PROSITE" id="PS01149">
    <property type="entry name" value="PSI_RSU"/>
    <property type="match status" value="1"/>
</dbReference>
<dbReference type="Gene3D" id="3.30.70.580">
    <property type="entry name" value="Pseudouridine synthase I, catalytic domain, N-terminal subdomain"/>
    <property type="match status" value="1"/>
</dbReference>
<name>A0A9D1II38_9BURK</name>
<dbReference type="CDD" id="cd00165">
    <property type="entry name" value="S4"/>
    <property type="match status" value="1"/>
</dbReference>
<comment type="catalytic activity">
    <reaction evidence="4">
        <text>uridine(516) in 16S rRNA = pseudouridine(516) in 16S rRNA</text>
        <dbReference type="Rhea" id="RHEA:38867"/>
        <dbReference type="Rhea" id="RHEA-COMP:10089"/>
        <dbReference type="Rhea" id="RHEA-COMP:10090"/>
        <dbReference type="ChEBI" id="CHEBI:65314"/>
        <dbReference type="ChEBI" id="CHEBI:65315"/>
        <dbReference type="EC" id="5.4.99.19"/>
    </reaction>
</comment>
<evidence type="ECO:0000313" key="10">
    <source>
        <dbReference type="Proteomes" id="UP000824083"/>
    </source>
</evidence>
<dbReference type="CDD" id="cd02553">
    <property type="entry name" value="PseudoU_synth_RsuA"/>
    <property type="match status" value="1"/>
</dbReference>
<evidence type="ECO:0000256" key="3">
    <source>
        <dbReference type="ARBA" id="ARBA00023235"/>
    </source>
</evidence>
<reference evidence="9" key="1">
    <citation type="submission" date="2020-10" db="EMBL/GenBank/DDBJ databases">
        <authorList>
            <person name="Gilroy R."/>
        </authorList>
    </citation>
    <scope>NUCLEOTIDE SEQUENCE</scope>
    <source>
        <strain evidence="9">7463</strain>
    </source>
</reference>
<dbReference type="Proteomes" id="UP000824083">
    <property type="component" value="Unassembled WGS sequence"/>
</dbReference>
<dbReference type="InterPro" id="IPR006145">
    <property type="entry name" value="PsdUridine_synth_RsuA/RluA"/>
</dbReference>
<dbReference type="Pfam" id="PF00849">
    <property type="entry name" value="PseudoU_synth_2"/>
    <property type="match status" value="1"/>
</dbReference>